<dbReference type="AlphaFoldDB" id="A0A2A6CN66"/>
<reference evidence="1" key="2">
    <citation type="submission" date="2022-06" db="UniProtKB">
        <authorList>
            <consortium name="EnsemblMetazoa"/>
        </authorList>
    </citation>
    <scope>IDENTIFICATION</scope>
    <source>
        <strain evidence="1">PS312</strain>
    </source>
</reference>
<dbReference type="EnsemblMetazoa" id="PPA31903.1">
    <property type="protein sequence ID" value="PPA31903.1"/>
    <property type="gene ID" value="WBGene00204767"/>
</dbReference>
<accession>A0A8R1YN70</accession>
<accession>A0A2A6CN66</accession>
<gene>
    <name evidence="1" type="primary">WBGene00204767</name>
</gene>
<organism evidence="1 2">
    <name type="scientific">Pristionchus pacificus</name>
    <name type="common">Parasitic nematode worm</name>
    <dbReference type="NCBI Taxonomy" id="54126"/>
    <lineage>
        <taxon>Eukaryota</taxon>
        <taxon>Metazoa</taxon>
        <taxon>Ecdysozoa</taxon>
        <taxon>Nematoda</taxon>
        <taxon>Chromadorea</taxon>
        <taxon>Rhabditida</taxon>
        <taxon>Rhabditina</taxon>
        <taxon>Diplogasteromorpha</taxon>
        <taxon>Diplogasteroidea</taxon>
        <taxon>Neodiplogasteridae</taxon>
        <taxon>Pristionchus</taxon>
    </lineage>
</organism>
<protein>
    <submittedName>
        <fullName evidence="1">Uncharacterized protein</fullName>
    </submittedName>
</protein>
<reference evidence="2" key="1">
    <citation type="journal article" date="2008" name="Nat. Genet.">
        <title>The Pristionchus pacificus genome provides a unique perspective on nematode lifestyle and parasitism.</title>
        <authorList>
            <person name="Dieterich C."/>
            <person name="Clifton S.W."/>
            <person name="Schuster L.N."/>
            <person name="Chinwalla A."/>
            <person name="Delehaunty K."/>
            <person name="Dinkelacker I."/>
            <person name="Fulton L."/>
            <person name="Fulton R."/>
            <person name="Godfrey J."/>
            <person name="Minx P."/>
            <person name="Mitreva M."/>
            <person name="Roeseler W."/>
            <person name="Tian H."/>
            <person name="Witte H."/>
            <person name="Yang S.P."/>
            <person name="Wilson R.K."/>
            <person name="Sommer R.J."/>
        </authorList>
    </citation>
    <scope>NUCLEOTIDE SEQUENCE [LARGE SCALE GENOMIC DNA]</scope>
    <source>
        <strain evidence="2">PS312</strain>
    </source>
</reference>
<keyword evidence="2" id="KW-1185">Reference proteome</keyword>
<evidence type="ECO:0000313" key="1">
    <source>
        <dbReference type="EnsemblMetazoa" id="PPA31903.1"/>
    </source>
</evidence>
<proteinExistence type="predicted"/>
<name>A0A2A6CN66_PRIPA</name>
<evidence type="ECO:0000313" key="2">
    <source>
        <dbReference type="Proteomes" id="UP000005239"/>
    </source>
</evidence>
<sequence>ENHEKADPSDAIPTLQAAGRYSILNLNAADAQAGSGCSGCSGTTLDVDVAVYVVDRNTSNIAVCTQNISNMIYSCSCPARTIDFEIYDAGSMARATVAPKTVLTILAAKHFFVKADKGQARESKQCISLPASPLQANSFTARLTGFDNAQENNADNCVYAYKTQTFDGFEFHVSSAIVSLVFDKKNPIAIKANFDWLNVRHLDQAGFFSSPGFHGCAKVNALQVFRQFDGGFYGEEFDLHANSKLRVTWDIDANVAEDIVIKDMTNSKRNTVNGMKQNFQILREGTNFITSYYNSASPPYGFIARYTSVRM</sequence>
<dbReference type="Proteomes" id="UP000005239">
    <property type="component" value="Unassembled WGS sequence"/>
</dbReference>